<keyword evidence="1" id="KW-0378">Hydrolase</keyword>
<dbReference type="RefSeq" id="WP_169264104.1">
    <property type="nucleotide sequence ID" value="NZ_CAWOXK010000003.1"/>
</dbReference>
<organism evidence="1 2">
    <name type="scientific">Brasilonema sennae CENA114</name>
    <dbReference type="NCBI Taxonomy" id="415709"/>
    <lineage>
        <taxon>Bacteria</taxon>
        <taxon>Bacillati</taxon>
        <taxon>Cyanobacteriota</taxon>
        <taxon>Cyanophyceae</taxon>
        <taxon>Nostocales</taxon>
        <taxon>Scytonemataceae</taxon>
        <taxon>Brasilonema</taxon>
        <taxon>Bromeliae group (in: Brasilonema)</taxon>
    </lineage>
</organism>
<dbReference type="InterPro" id="IPR018575">
    <property type="entry name" value="Restrct_endonuc_II_Eco29kI"/>
</dbReference>
<dbReference type="REBASE" id="389323">
    <property type="entry name" value="Bse114ORF33975P"/>
</dbReference>
<gene>
    <name evidence="1" type="ORF">DP114_33970</name>
</gene>
<proteinExistence type="predicted"/>
<dbReference type="GO" id="GO:0004519">
    <property type="term" value="F:endonuclease activity"/>
    <property type="evidence" value="ECO:0007669"/>
    <property type="project" value="UniProtKB-KW"/>
</dbReference>
<dbReference type="EMBL" id="CP030120">
    <property type="protein sequence ID" value="QDL12757.1"/>
    <property type="molecule type" value="Genomic_DNA"/>
</dbReference>
<dbReference type="KEGG" id="bsen:DP114_33970"/>
<evidence type="ECO:0000313" key="2">
    <source>
        <dbReference type="Proteomes" id="UP000503129"/>
    </source>
</evidence>
<reference evidence="1 2" key="1">
    <citation type="submission" date="2018-06" db="EMBL/GenBank/DDBJ databases">
        <title>Comparative genomics of Brasilonema spp. strains.</title>
        <authorList>
            <person name="Alvarenga D.O."/>
            <person name="Fiore M.F."/>
            <person name="Varani A.M."/>
        </authorList>
    </citation>
    <scope>NUCLEOTIDE SEQUENCE [LARGE SCALE GENOMIC DNA]</scope>
    <source>
        <strain evidence="1 2">CENA114</strain>
        <plasmid evidence="2">pboct2</plasmid>
    </source>
</reference>
<keyword evidence="2" id="KW-1185">Reference proteome</keyword>
<sequence>MPLEVFQAPATLREQLIEFQARQQCQELTELEQHKEELAGYVGVYLLYYRGQFPLYADITYANQNSCCMPIYIGKAENPGKRTGKGNVTGGLVGRLREHRNSIRTAPNLDVAEFHFTVVAMAVDLVAWGEAILIRHFQPVWCSIISGFGIHAPGKGRLAQMRSMWDEIHPGRLFAEQLPANPVTVASLQPQVTQHCQNICARLGCPSKPSEDARGKGRLPSK</sequence>
<keyword evidence="1" id="KW-0540">Nuclease</keyword>
<dbReference type="AlphaFoldDB" id="A0A856MT09"/>
<accession>A0A856MT09</accession>
<protein>
    <submittedName>
        <fullName evidence="1">Restriction endonuclease</fullName>
    </submittedName>
</protein>
<dbReference type="Pfam" id="PF09517">
    <property type="entry name" value="RE_Eco29kI"/>
    <property type="match status" value="1"/>
</dbReference>
<dbReference type="Proteomes" id="UP000503129">
    <property type="component" value="Plasmid pBOCT2"/>
</dbReference>
<keyword evidence="1" id="KW-0614">Plasmid</keyword>
<evidence type="ECO:0000313" key="1">
    <source>
        <dbReference type="EMBL" id="QDL12757.1"/>
    </source>
</evidence>
<geneLocation type="plasmid" evidence="2">
    <name>pboct2</name>
</geneLocation>
<keyword evidence="1" id="KW-0255">Endonuclease</keyword>
<name>A0A856MT09_9CYAN</name>